<feature type="domain" description="PAS" evidence="10">
    <location>
        <begin position="148"/>
        <end position="179"/>
    </location>
</feature>
<dbReference type="Pfam" id="PF00512">
    <property type="entry name" value="HisKA"/>
    <property type="match status" value="1"/>
</dbReference>
<dbReference type="NCBIfam" id="TIGR00229">
    <property type="entry name" value="sensory_box"/>
    <property type="match status" value="1"/>
</dbReference>
<dbReference type="InterPro" id="IPR003661">
    <property type="entry name" value="HisK_dim/P_dom"/>
</dbReference>
<dbReference type="PROSITE" id="PS50110">
    <property type="entry name" value="RESPONSE_REGULATORY"/>
    <property type="match status" value="2"/>
</dbReference>
<evidence type="ECO:0000256" key="4">
    <source>
        <dbReference type="ARBA" id="ARBA00022679"/>
    </source>
</evidence>
<dbReference type="CDD" id="cd00082">
    <property type="entry name" value="HisKA"/>
    <property type="match status" value="1"/>
</dbReference>
<organism evidence="12 13">
    <name type="scientific">Hydrocarboniphaga effusa AP103</name>
    <dbReference type="NCBI Taxonomy" id="1172194"/>
    <lineage>
        <taxon>Bacteria</taxon>
        <taxon>Pseudomonadati</taxon>
        <taxon>Pseudomonadota</taxon>
        <taxon>Gammaproteobacteria</taxon>
        <taxon>Nevskiales</taxon>
        <taxon>Nevskiaceae</taxon>
        <taxon>Hydrocarboniphaga</taxon>
    </lineage>
</organism>
<dbReference type="PANTHER" id="PTHR43047">
    <property type="entry name" value="TWO-COMPONENT HISTIDINE PROTEIN KINASE"/>
    <property type="match status" value="1"/>
</dbReference>
<dbReference type="Gene3D" id="3.30.565.10">
    <property type="entry name" value="Histidine kinase-like ATPase, C-terminal domain"/>
    <property type="match status" value="1"/>
</dbReference>
<dbReference type="EC" id="2.7.13.3" evidence="2"/>
<dbReference type="InterPro" id="IPR011006">
    <property type="entry name" value="CheY-like_superfamily"/>
</dbReference>
<dbReference type="PATRIC" id="fig|1172194.4.peg.3797"/>
<feature type="domain" description="Response regulatory" evidence="9">
    <location>
        <begin position="517"/>
        <end position="630"/>
    </location>
</feature>
<dbReference type="InterPro" id="IPR036890">
    <property type="entry name" value="HATPase_C_sf"/>
</dbReference>
<evidence type="ECO:0000256" key="5">
    <source>
        <dbReference type="ARBA" id="ARBA00022777"/>
    </source>
</evidence>
<dbReference type="InterPro" id="IPR005467">
    <property type="entry name" value="His_kinase_dom"/>
</dbReference>
<accession>I7ZA42</accession>
<evidence type="ECO:0000256" key="2">
    <source>
        <dbReference type="ARBA" id="ARBA00012438"/>
    </source>
</evidence>
<comment type="catalytic activity">
    <reaction evidence="1">
        <text>ATP + protein L-histidine = ADP + protein N-phospho-L-histidine.</text>
        <dbReference type="EC" id="2.7.13.3"/>
    </reaction>
</comment>
<dbReference type="AlphaFoldDB" id="I7ZA42"/>
<dbReference type="EMBL" id="AKGD01000003">
    <property type="protein sequence ID" value="EIT68719.1"/>
    <property type="molecule type" value="Genomic_DNA"/>
</dbReference>
<evidence type="ECO:0000313" key="12">
    <source>
        <dbReference type="EMBL" id="EIT68719.1"/>
    </source>
</evidence>
<dbReference type="SMART" id="SM00091">
    <property type="entry name" value="PAS"/>
    <property type="match status" value="1"/>
</dbReference>
<keyword evidence="4" id="KW-0808">Transferase</keyword>
<dbReference type="GO" id="GO:0000155">
    <property type="term" value="F:phosphorelay sensor kinase activity"/>
    <property type="evidence" value="ECO:0007669"/>
    <property type="project" value="InterPro"/>
</dbReference>
<dbReference type="Gene3D" id="3.30.450.20">
    <property type="entry name" value="PAS domain"/>
    <property type="match status" value="1"/>
</dbReference>
<dbReference type="Gene3D" id="3.40.50.2300">
    <property type="match status" value="2"/>
</dbReference>
<dbReference type="InterPro" id="IPR035965">
    <property type="entry name" value="PAS-like_dom_sf"/>
</dbReference>
<dbReference type="InterPro" id="IPR003594">
    <property type="entry name" value="HATPase_dom"/>
</dbReference>
<dbReference type="SMART" id="SM00388">
    <property type="entry name" value="HisKA"/>
    <property type="match status" value="1"/>
</dbReference>
<dbReference type="SUPFAM" id="SSF52172">
    <property type="entry name" value="CheY-like"/>
    <property type="match status" value="2"/>
</dbReference>
<dbReference type="SMART" id="SM00448">
    <property type="entry name" value="REC"/>
    <property type="match status" value="2"/>
</dbReference>
<evidence type="ECO:0000259" key="10">
    <source>
        <dbReference type="PROSITE" id="PS50112"/>
    </source>
</evidence>
<dbReference type="STRING" id="1172194.WQQ_39140"/>
<reference evidence="12 13" key="1">
    <citation type="journal article" date="2012" name="J. Bacteriol.">
        <title>Genome Sequence of n-Alkane-Degrading Hydrocarboniphaga effusa Strain AP103T (ATCC BAA-332T).</title>
        <authorList>
            <person name="Chang H.K."/>
            <person name="Zylstra G.J."/>
            <person name="Chae J.C."/>
        </authorList>
    </citation>
    <scope>NUCLEOTIDE SEQUENCE [LARGE SCALE GENOMIC DNA]</scope>
    <source>
        <strain evidence="12 13">AP103</strain>
    </source>
</reference>
<evidence type="ECO:0000259" key="8">
    <source>
        <dbReference type="PROSITE" id="PS50109"/>
    </source>
</evidence>
<feature type="modified residue" description="4-aspartylphosphate" evidence="6">
    <location>
        <position position="566"/>
    </location>
</feature>
<dbReference type="PROSITE" id="PS50109">
    <property type="entry name" value="HIS_KIN"/>
    <property type="match status" value="1"/>
</dbReference>
<evidence type="ECO:0000256" key="7">
    <source>
        <dbReference type="SAM" id="Coils"/>
    </source>
</evidence>
<feature type="domain" description="Histidine kinase" evidence="8">
    <location>
        <begin position="277"/>
        <end position="496"/>
    </location>
</feature>
<dbReference type="Gene3D" id="1.10.287.130">
    <property type="match status" value="1"/>
</dbReference>
<evidence type="ECO:0000259" key="11">
    <source>
        <dbReference type="PROSITE" id="PS50113"/>
    </source>
</evidence>
<evidence type="ECO:0000256" key="1">
    <source>
        <dbReference type="ARBA" id="ARBA00000085"/>
    </source>
</evidence>
<sequence>MVEDNRLDAELNEARLMMLDCELELTLVDTEAAFRTQLASKHFDVILSDFMLPTFSGAEALSIARAEAPETPFIFVSGVLGEEHAVEMLKQGATDYVIKQRLQRLPMTVRRAVTESDERRNRIRAESALREYETGFRLLVNALKDYAVISLDRHGRILSWNGAAERLLGFRADDVVGKSAGRLFANDESGDREVMASISIAEHQDSHVRETWMHGRDNEEFFASIVTTAIRNDAGELIGFSKIIRDTTEARRAADALRTAKEEAEAANAAKDRFLAMLSHELRTPLTPILAATSFIEQRGDLPPKLAELLPLIRRNIELESRLIDDLLDLTSISHDKMSLQLRPLDFHETLEPILAGAQVDAADKRHQFEIRLGADPAKVDGDSMRLQQIVSNLLRNAIKFTPAGGRISVETFNPDSRTLALRVADSRIGITEAALPRIFSAFEQADGTINRQFGGLGLGLAIAHALALKHKGDLVAESDGDGRGASFTLTLPLTERLDERADTPVESQPAANRSLNILLVEDNEDTTLAMTTLLTLSGHTVESAANVEEAKQKSASARFDLLISDIGLPDGDGTDVVKVFVTHQNAPSIAMTGYGMDDDVKRCRQAGFTAHVTKPVGFDRLSSLIQSLTL</sequence>
<dbReference type="Pfam" id="PF00072">
    <property type="entry name" value="Response_reg"/>
    <property type="match status" value="2"/>
</dbReference>
<evidence type="ECO:0000256" key="3">
    <source>
        <dbReference type="ARBA" id="ARBA00022553"/>
    </source>
</evidence>
<dbReference type="SUPFAM" id="SSF47384">
    <property type="entry name" value="Homodimeric domain of signal transducing histidine kinase"/>
    <property type="match status" value="1"/>
</dbReference>
<name>I7ZA42_9GAMM</name>
<dbReference type="PANTHER" id="PTHR43047:SF64">
    <property type="entry name" value="HISTIDINE KINASE CONTAINING CHEY-HOMOLOGOUS RECEIVER DOMAIN AND PAS DOMAIN-RELATED"/>
    <property type="match status" value="1"/>
</dbReference>
<dbReference type="Proteomes" id="UP000003704">
    <property type="component" value="Unassembled WGS sequence"/>
</dbReference>
<dbReference type="InterPro" id="IPR000014">
    <property type="entry name" value="PAS"/>
</dbReference>
<dbReference type="SMART" id="SM00387">
    <property type="entry name" value="HATPase_c"/>
    <property type="match status" value="1"/>
</dbReference>
<feature type="domain" description="PAC" evidence="11">
    <location>
        <begin position="207"/>
        <end position="259"/>
    </location>
</feature>
<feature type="coiled-coil region" evidence="7">
    <location>
        <begin position="247"/>
        <end position="277"/>
    </location>
</feature>
<dbReference type="PROSITE" id="PS50113">
    <property type="entry name" value="PAC"/>
    <property type="match status" value="1"/>
</dbReference>
<dbReference type="InterPro" id="IPR000700">
    <property type="entry name" value="PAS-assoc_C"/>
</dbReference>
<gene>
    <name evidence="12" type="ORF">WQQ_39140</name>
</gene>
<keyword evidence="3 6" id="KW-0597">Phosphoprotein</keyword>
<feature type="domain" description="Response regulatory" evidence="9">
    <location>
        <begin position="1"/>
        <end position="114"/>
    </location>
</feature>
<feature type="modified residue" description="4-aspartylphosphate" evidence="6">
    <location>
        <position position="49"/>
    </location>
</feature>
<dbReference type="SUPFAM" id="SSF55785">
    <property type="entry name" value="PYP-like sensor domain (PAS domain)"/>
    <property type="match status" value="1"/>
</dbReference>
<dbReference type="PRINTS" id="PR00344">
    <property type="entry name" value="BCTRLSENSOR"/>
</dbReference>
<dbReference type="Pfam" id="PF02518">
    <property type="entry name" value="HATPase_c"/>
    <property type="match status" value="1"/>
</dbReference>
<dbReference type="CDD" id="cd00156">
    <property type="entry name" value="REC"/>
    <property type="match status" value="1"/>
</dbReference>
<keyword evidence="5" id="KW-0418">Kinase</keyword>
<dbReference type="InterPro" id="IPR004358">
    <property type="entry name" value="Sig_transdc_His_kin-like_C"/>
</dbReference>
<evidence type="ECO:0000313" key="13">
    <source>
        <dbReference type="Proteomes" id="UP000003704"/>
    </source>
</evidence>
<dbReference type="Pfam" id="PF13426">
    <property type="entry name" value="PAS_9"/>
    <property type="match status" value="1"/>
</dbReference>
<evidence type="ECO:0000259" key="9">
    <source>
        <dbReference type="PROSITE" id="PS50110"/>
    </source>
</evidence>
<keyword evidence="7" id="KW-0175">Coiled coil</keyword>
<protein>
    <recommendedName>
        <fullName evidence="2">histidine kinase</fullName>
        <ecNumber evidence="2">2.7.13.3</ecNumber>
    </recommendedName>
</protein>
<evidence type="ECO:0000256" key="6">
    <source>
        <dbReference type="PROSITE-ProRule" id="PRU00169"/>
    </source>
</evidence>
<comment type="caution">
    <text evidence="12">The sequence shown here is derived from an EMBL/GenBank/DDBJ whole genome shotgun (WGS) entry which is preliminary data.</text>
</comment>
<dbReference type="InterPro" id="IPR036097">
    <property type="entry name" value="HisK_dim/P_sf"/>
</dbReference>
<dbReference type="PROSITE" id="PS50112">
    <property type="entry name" value="PAS"/>
    <property type="match status" value="1"/>
</dbReference>
<dbReference type="SUPFAM" id="SSF55874">
    <property type="entry name" value="ATPase domain of HSP90 chaperone/DNA topoisomerase II/histidine kinase"/>
    <property type="match status" value="1"/>
</dbReference>
<keyword evidence="13" id="KW-1185">Reference proteome</keyword>
<dbReference type="InterPro" id="IPR001789">
    <property type="entry name" value="Sig_transdc_resp-reg_receiver"/>
</dbReference>
<proteinExistence type="predicted"/>
<dbReference type="CDD" id="cd00130">
    <property type="entry name" value="PAS"/>
    <property type="match status" value="1"/>
</dbReference>